<keyword evidence="16" id="KW-1185">Reference proteome</keyword>
<gene>
    <name evidence="15" type="ORF">ACKI1S_30710</name>
</gene>
<dbReference type="RefSeq" id="WP_369280401.1">
    <property type="nucleotide sequence ID" value="NZ_JBJVMW010000015.1"/>
</dbReference>
<dbReference type="InterPro" id="IPR006162">
    <property type="entry name" value="Ppantetheine_attach_site"/>
</dbReference>
<accession>A0ABW9IPW6</accession>
<evidence type="ECO:0000256" key="9">
    <source>
        <dbReference type="ARBA" id="ARBA00022798"/>
    </source>
</evidence>
<evidence type="ECO:0000256" key="7">
    <source>
        <dbReference type="ARBA" id="ARBA00022553"/>
    </source>
</evidence>
<keyword evidence="6" id="KW-0444">Lipid biosynthesis</keyword>
<evidence type="ECO:0000256" key="3">
    <source>
        <dbReference type="ARBA" id="ARBA00009587"/>
    </source>
</evidence>
<dbReference type="EMBL" id="JBJVNE010000017">
    <property type="protein sequence ID" value="MFM9650511.1"/>
    <property type="molecule type" value="Genomic_DNA"/>
</dbReference>
<dbReference type="Pfam" id="PF06974">
    <property type="entry name" value="WS_DGAT_C"/>
    <property type="match status" value="1"/>
</dbReference>
<dbReference type="Gene3D" id="1.10.1200.10">
    <property type="entry name" value="ACP-like"/>
    <property type="match status" value="1"/>
</dbReference>
<keyword evidence="7" id="KW-0597">Phosphoprotein</keyword>
<feature type="region of interest" description="Disordered" evidence="13">
    <location>
        <begin position="387"/>
        <end position="417"/>
    </location>
</feature>
<proteinExistence type="inferred from homology"/>
<evidence type="ECO:0000256" key="2">
    <source>
        <dbReference type="ARBA" id="ARBA00005189"/>
    </source>
</evidence>
<dbReference type="SUPFAM" id="SSF47336">
    <property type="entry name" value="ACP-like"/>
    <property type="match status" value="1"/>
</dbReference>
<evidence type="ECO:0000256" key="8">
    <source>
        <dbReference type="ARBA" id="ARBA00022679"/>
    </source>
</evidence>
<dbReference type="InterPro" id="IPR004255">
    <property type="entry name" value="O-acyltransferase_WSD1_N"/>
</dbReference>
<dbReference type="PROSITE" id="PS00012">
    <property type="entry name" value="PHOSPHOPANTETHEINE"/>
    <property type="match status" value="1"/>
</dbReference>
<evidence type="ECO:0000256" key="1">
    <source>
        <dbReference type="ARBA" id="ARBA00004771"/>
    </source>
</evidence>
<dbReference type="Proteomes" id="UP001631993">
    <property type="component" value="Unassembled WGS sequence"/>
</dbReference>
<evidence type="ECO:0000256" key="12">
    <source>
        <dbReference type="ARBA" id="ARBA00048109"/>
    </source>
</evidence>
<dbReference type="EC" id="2.3.1.20" evidence="4"/>
<organism evidence="15 16">
    <name type="scientific">Streptomyces galilaeus</name>
    <dbReference type="NCBI Taxonomy" id="33899"/>
    <lineage>
        <taxon>Bacteria</taxon>
        <taxon>Bacillati</taxon>
        <taxon>Actinomycetota</taxon>
        <taxon>Actinomycetes</taxon>
        <taxon>Kitasatosporales</taxon>
        <taxon>Streptomycetaceae</taxon>
        <taxon>Streptomyces</taxon>
    </lineage>
</organism>
<comment type="caution">
    <text evidence="15">The sequence shown here is derived from an EMBL/GenBank/DDBJ whole genome shotgun (WGS) entry which is preliminary data.</text>
</comment>
<evidence type="ECO:0000256" key="5">
    <source>
        <dbReference type="ARBA" id="ARBA00022450"/>
    </source>
</evidence>
<keyword evidence="5" id="KW-0596">Phosphopantetheine</keyword>
<evidence type="ECO:0000313" key="15">
    <source>
        <dbReference type="EMBL" id="MFM9650511.1"/>
    </source>
</evidence>
<comment type="pathway">
    <text evidence="1">Glycerolipid metabolism; triacylglycerol biosynthesis.</text>
</comment>
<dbReference type="PANTHER" id="PTHR31650">
    <property type="entry name" value="O-ACYLTRANSFERASE (WSD1-LIKE) FAMILY PROTEIN"/>
    <property type="match status" value="1"/>
</dbReference>
<dbReference type="InterPro" id="IPR009721">
    <property type="entry name" value="O-acyltransferase_WSD1_C"/>
</dbReference>
<evidence type="ECO:0000256" key="6">
    <source>
        <dbReference type="ARBA" id="ARBA00022516"/>
    </source>
</evidence>
<dbReference type="InterPro" id="IPR045034">
    <property type="entry name" value="O-acyltransferase_WSD1-like"/>
</dbReference>
<evidence type="ECO:0000256" key="11">
    <source>
        <dbReference type="ARBA" id="ARBA00023315"/>
    </source>
</evidence>
<protein>
    <recommendedName>
        <fullName evidence="4">diacylglycerol O-acyltransferase</fullName>
        <ecNumber evidence="4">2.3.1.20</ecNumber>
    </recommendedName>
</protein>
<evidence type="ECO:0000313" key="16">
    <source>
        <dbReference type="Proteomes" id="UP001631993"/>
    </source>
</evidence>
<comment type="catalytic activity">
    <reaction evidence="12">
        <text>an acyl-CoA + a 1,2-diacyl-sn-glycerol = a triacyl-sn-glycerol + CoA</text>
        <dbReference type="Rhea" id="RHEA:10868"/>
        <dbReference type="ChEBI" id="CHEBI:17815"/>
        <dbReference type="ChEBI" id="CHEBI:57287"/>
        <dbReference type="ChEBI" id="CHEBI:58342"/>
        <dbReference type="ChEBI" id="CHEBI:64615"/>
        <dbReference type="EC" id="2.3.1.20"/>
    </reaction>
</comment>
<evidence type="ECO:0000256" key="13">
    <source>
        <dbReference type="SAM" id="MobiDB-lite"/>
    </source>
</evidence>
<dbReference type="PANTHER" id="PTHR31650:SF1">
    <property type="entry name" value="WAX ESTER SYNTHASE_DIACYLGLYCEROL ACYLTRANSFERASE 4-RELATED"/>
    <property type="match status" value="1"/>
</dbReference>
<sequence>MAQTHPSTSQTMGVVLHLEGTPPAAGEFRSHITRHLDLEPRLTHYLHGPGLTARWQYDPAPDLHERVQERRIPTGDAHLHAALRDLMAQPLPDQGPRWDAWLLSGYAPDRYAICWRAHHSTQDGMGLISTLHTLFGGATPPAVRAVARPTPGAYLRTLRGTLSACAVNNVWNDPARPLDGTRAVNWAHLPTQRLRGPATQRGGDTNDAFLAVLSGALRTWSADHWPRGVGRRLPALTMVNLRRAEENQRPGNLITFAPVALPCDDPSADNRLGRVIEATRSTKDAARLGAMRSLMDLTPDRVFHRAATLLTTPDRAAITTSYVAIHRPLHYGRHPVTHVQPFNWLPRNQPASIVACSYNDTTSVCFVTDAALPGLHALAELFSDAAEELAPTRSGQPQPPTQPGGPEARRTPPAEVSEDTSAVVDFAFIKDLLVHHAALPAAPIAQDATRTQAGIDSMAVTALSMALEDQLGLVVTEEDLAQAPTVADMVDLVARRAAPQPG</sequence>
<reference evidence="15 16" key="1">
    <citation type="submission" date="2024-12" db="EMBL/GenBank/DDBJ databases">
        <title>Forecasting of Potato common scab and diversities of Pathogenic streptomyces spp. in china.</title>
        <authorList>
            <person name="Handique U."/>
            <person name="Wu J."/>
        </authorList>
    </citation>
    <scope>NUCLEOTIDE SEQUENCE [LARGE SCALE GENOMIC DNA]</scope>
    <source>
        <strain evidence="15 16">ZRIMU1585</strain>
    </source>
</reference>
<dbReference type="InterPro" id="IPR036736">
    <property type="entry name" value="ACP-like_sf"/>
</dbReference>
<feature type="domain" description="Carrier" evidence="14">
    <location>
        <begin position="423"/>
        <end position="497"/>
    </location>
</feature>
<keyword evidence="10" id="KW-0443">Lipid metabolism</keyword>
<evidence type="ECO:0000259" key="14">
    <source>
        <dbReference type="PROSITE" id="PS50075"/>
    </source>
</evidence>
<keyword evidence="11" id="KW-0012">Acyltransferase</keyword>
<evidence type="ECO:0000256" key="10">
    <source>
        <dbReference type="ARBA" id="ARBA00023098"/>
    </source>
</evidence>
<dbReference type="Pfam" id="PF00550">
    <property type="entry name" value="PP-binding"/>
    <property type="match status" value="1"/>
</dbReference>
<name>A0ABW9IPW6_STRGJ</name>
<comment type="pathway">
    <text evidence="2">Lipid metabolism.</text>
</comment>
<keyword evidence="9" id="KW-0319">Glycerol metabolism</keyword>
<dbReference type="Pfam" id="PF03007">
    <property type="entry name" value="WS_DGAT_cat"/>
    <property type="match status" value="1"/>
</dbReference>
<keyword evidence="8" id="KW-0808">Transferase</keyword>
<comment type="similarity">
    <text evidence="3">Belongs to the long-chain O-acyltransferase family.</text>
</comment>
<dbReference type="PROSITE" id="PS50075">
    <property type="entry name" value="CARRIER"/>
    <property type="match status" value="1"/>
</dbReference>
<dbReference type="InterPro" id="IPR009081">
    <property type="entry name" value="PP-bd_ACP"/>
</dbReference>
<evidence type="ECO:0000256" key="4">
    <source>
        <dbReference type="ARBA" id="ARBA00013244"/>
    </source>
</evidence>